<dbReference type="InterPro" id="IPR036513">
    <property type="entry name" value="STAS_dom_sf"/>
</dbReference>
<keyword evidence="5" id="KW-1185">Reference proteome</keyword>
<dbReference type="GO" id="GO:0043856">
    <property type="term" value="F:anti-sigma factor antagonist activity"/>
    <property type="evidence" value="ECO:0007669"/>
    <property type="project" value="InterPro"/>
</dbReference>
<dbReference type="AlphaFoldDB" id="A0A6M4PBA1"/>
<dbReference type="InterPro" id="IPR058548">
    <property type="entry name" value="MlaB-like_STAS"/>
</dbReference>
<reference evidence="4 5" key="1">
    <citation type="submission" date="2020-05" db="EMBL/GenBank/DDBJ databases">
        <authorList>
            <person name="Li K."/>
        </authorList>
    </citation>
    <scope>NUCLEOTIDE SEQUENCE [LARGE SCALE GENOMIC DNA]</scope>
    <source>
        <strain evidence="5">jing01</strain>
    </source>
</reference>
<dbReference type="KEGG" id="sarg:HKX69_00595"/>
<evidence type="ECO:0000313" key="4">
    <source>
        <dbReference type="EMBL" id="QJS08222.1"/>
    </source>
</evidence>
<dbReference type="PANTHER" id="PTHR33495:SF2">
    <property type="entry name" value="ANTI-SIGMA FACTOR ANTAGONIST TM_1081-RELATED"/>
    <property type="match status" value="1"/>
</dbReference>
<dbReference type="PROSITE" id="PS50801">
    <property type="entry name" value="STAS"/>
    <property type="match status" value="1"/>
</dbReference>
<evidence type="ECO:0000256" key="2">
    <source>
        <dbReference type="RuleBase" id="RU003749"/>
    </source>
</evidence>
<dbReference type="InterPro" id="IPR003658">
    <property type="entry name" value="Anti-sigma_ant"/>
</dbReference>
<dbReference type="Proteomes" id="UP000502641">
    <property type="component" value="Chromosome"/>
</dbReference>
<organism evidence="4 5">
    <name type="scientific">Streptomyces argyrophylli</name>
    <dbReference type="NCBI Taxonomy" id="2726118"/>
    <lineage>
        <taxon>Bacteria</taxon>
        <taxon>Bacillati</taxon>
        <taxon>Actinomycetota</taxon>
        <taxon>Actinomycetes</taxon>
        <taxon>Kitasatosporales</taxon>
        <taxon>Streptomycetaceae</taxon>
        <taxon>Streptomyces</taxon>
    </lineage>
</organism>
<accession>A0A6M4PBA1</accession>
<dbReference type="Gene3D" id="3.30.750.24">
    <property type="entry name" value="STAS domain"/>
    <property type="match status" value="1"/>
</dbReference>
<dbReference type="CDD" id="cd07043">
    <property type="entry name" value="STAS_anti-anti-sigma_factors"/>
    <property type="match status" value="1"/>
</dbReference>
<dbReference type="SUPFAM" id="SSF52091">
    <property type="entry name" value="SpoIIaa-like"/>
    <property type="match status" value="1"/>
</dbReference>
<comment type="similarity">
    <text evidence="1 2">Belongs to the anti-sigma-factor antagonist family.</text>
</comment>
<gene>
    <name evidence="4" type="ORF">HKX69_00595</name>
</gene>
<dbReference type="InterPro" id="IPR002645">
    <property type="entry name" value="STAS_dom"/>
</dbReference>
<dbReference type="PANTHER" id="PTHR33495">
    <property type="entry name" value="ANTI-SIGMA FACTOR ANTAGONIST TM_1081-RELATED-RELATED"/>
    <property type="match status" value="1"/>
</dbReference>
<dbReference type="Pfam" id="PF13466">
    <property type="entry name" value="STAS_2"/>
    <property type="match status" value="1"/>
</dbReference>
<evidence type="ECO:0000259" key="3">
    <source>
        <dbReference type="PROSITE" id="PS50801"/>
    </source>
</evidence>
<dbReference type="NCBIfam" id="TIGR00377">
    <property type="entry name" value="ant_ant_sig"/>
    <property type="match status" value="1"/>
</dbReference>
<dbReference type="EMBL" id="CP053189">
    <property type="protein sequence ID" value="QJS08222.1"/>
    <property type="molecule type" value="Genomic_DNA"/>
</dbReference>
<evidence type="ECO:0000313" key="5">
    <source>
        <dbReference type="Proteomes" id="UP000502641"/>
    </source>
</evidence>
<feature type="domain" description="STAS" evidence="3">
    <location>
        <begin position="18"/>
        <end position="118"/>
    </location>
</feature>
<name>A0A6M4PBA1_9ACTN</name>
<evidence type="ECO:0000256" key="1">
    <source>
        <dbReference type="ARBA" id="ARBA00009013"/>
    </source>
</evidence>
<dbReference type="RefSeq" id="WP_171150115.1">
    <property type="nucleotide sequence ID" value="NZ_CP053189.1"/>
</dbReference>
<sequence length="121" mass="12867">MNETGSTLAIATQAWPTGPVVLRVAGELDHHTGPRLRQTVEEVLRGPGTGIVADLSELEYCDSTGVTVLITACRRAEALGSSFSVARLSPAMTQLFRVVGLDQMFTLHSSVEEAVEALNEG</sequence>
<proteinExistence type="inferred from homology"/>
<protein>
    <recommendedName>
        <fullName evidence="2">Anti-sigma factor antagonist</fullName>
    </recommendedName>
</protein>